<organism evidence="3 4">
    <name type="scientific">Shewanella khirikhana</name>
    <dbReference type="NCBI Taxonomy" id="1965282"/>
    <lineage>
        <taxon>Bacteria</taxon>
        <taxon>Pseudomonadati</taxon>
        <taxon>Pseudomonadota</taxon>
        <taxon>Gammaproteobacteria</taxon>
        <taxon>Alteromonadales</taxon>
        <taxon>Shewanellaceae</taxon>
        <taxon>Shewanella</taxon>
    </lineage>
</organism>
<dbReference type="NCBIfam" id="TIGR00200">
    <property type="entry name" value="cinA_nterm"/>
    <property type="match status" value="1"/>
</dbReference>
<dbReference type="PANTHER" id="PTHR13939">
    <property type="entry name" value="NICOTINAMIDE-NUCLEOTIDE AMIDOHYDROLASE PNCC"/>
    <property type="match status" value="1"/>
</dbReference>
<dbReference type="NCBIfam" id="TIGR00177">
    <property type="entry name" value="molyb_syn"/>
    <property type="match status" value="1"/>
</dbReference>
<keyword evidence="3" id="KW-0378">Hydrolase</keyword>
<sequence length="424" mass="46261">MKLEMICTGEEVLAGQIVDTNAAWFANLMMENGIEVQRRVTVGDRLEDLVAVFQERSLHADVILVNGGLGPTSDDMSAEAMAKAKGESLVENAEWAERLHDWFTRHGREMPKSNIKQAWLPESAVMVDNPVGTACGFRVKLNRAWLFFTPGVPFEFKQMVEEQFLLFVKQTFDAGSQVALRKLLTLGRGESSLADELETMVLPEGITLGYRSFMPYIEIKVFARGGDAIKALEAVTDEIAERLGNVVVAENRTSLEEEIHARLHNSGMSLSVAESCTGGLITSQLVGFPGSSSYLHQGLVTYSNESKVRVLGVSPQTLDDYGAVSIQTVEEMARGARAILDSDFALATSGIAGPDGGTEEKPVGTVAIALATKGGVYSQMVKLPRRSRDMVRKVSAAVAYDMLRRELNGEAVIVDYSSISRYPK</sequence>
<dbReference type="SMART" id="SM00852">
    <property type="entry name" value="MoCF_biosynth"/>
    <property type="match status" value="1"/>
</dbReference>
<dbReference type="InterPro" id="IPR008136">
    <property type="entry name" value="CinA_C"/>
</dbReference>
<evidence type="ECO:0000313" key="4">
    <source>
        <dbReference type="Proteomes" id="UP000278437"/>
    </source>
</evidence>
<dbReference type="SUPFAM" id="SSF53218">
    <property type="entry name" value="Molybdenum cofactor biosynthesis proteins"/>
    <property type="match status" value="1"/>
</dbReference>
<dbReference type="PIRSF" id="PIRSF006728">
    <property type="entry name" value="CinA"/>
    <property type="match status" value="1"/>
</dbReference>
<dbReference type="SUPFAM" id="SSF142433">
    <property type="entry name" value="CinA-like"/>
    <property type="match status" value="1"/>
</dbReference>
<accession>A0ABM7DTF3</accession>
<dbReference type="InterPro" id="IPR050101">
    <property type="entry name" value="CinA"/>
</dbReference>
<dbReference type="PANTHER" id="PTHR13939:SF0">
    <property type="entry name" value="NMN AMIDOHYDROLASE-LIKE PROTEIN YFAY"/>
    <property type="match status" value="1"/>
</dbReference>
<dbReference type="HAMAP" id="MF_00226_B">
    <property type="entry name" value="CinA_B"/>
    <property type="match status" value="1"/>
</dbReference>
<dbReference type="GO" id="GO:0019159">
    <property type="term" value="F:nicotinamide-nucleotide amidase activity"/>
    <property type="evidence" value="ECO:0007669"/>
    <property type="project" value="UniProtKB-EC"/>
</dbReference>
<dbReference type="RefSeq" id="WP_126169111.1">
    <property type="nucleotide sequence ID" value="NZ_CP020373.1"/>
</dbReference>
<evidence type="ECO:0000313" key="3">
    <source>
        <dbReference type="EMBL" id="AZQ12992.1"/>
    </source>
</evidence>
<dbReference type="Gene3D" id="3.40.980.10">
    <property type="entry name" value="MoaB/Mog-like domain"/>
    <property type="match status" value="1"/>
</dbReference>
<dbReference type="EMBL" id="CP020373">
    <property type="protein sequence ID" value="AZQ12992.1"/>
    <property type="molecule type" value="Genomic_DNA"/>
</dbReference>
<dbReference type="InterPro" id="IPR036653">
    <property type="entry name" value="CinA-like_C"/>
</dbReference>
<dbReference type="InterPro" id="IPR001453">
    <property type="entry name" value="MoaB/Mog_dom"/>
</dbReference>
<name>A0ABM7DTF3_9GAMM</name>
<dbReference type="CDD" id="cd00885">
    <property type="entry name" value="cinA"/>
    <property type="match status" value="1"/>
</dbReference>
<feature type="domain" description="MoaB/Mog" evidence="2">
    <location>
        <begin position="4"/>
        <end position="171"/>
    </location>
</feature>
<dbReference type="NCBIfam" id="TIGR00199">
    <property type="entry name" value="PncC_domain"/>
    <property type="match status" value="1"/>
</dbReference>
<protein>
    <recommendedName>
        <fullName evidence="1">CinA-like protein</fullName>
    </recommendedName>
</protein>
<evidence type="ECO:0000259" key="2">
    <source>
        <dbReference type="SMART" id="SM00852"/>
    </source>
</evidence>
<evidence type="ECO:0000256" key="1">
    <source>
        <dbReference type="HAMAP-Rule" id="MF_00226"/>
    </source>
</evidence>
<dbReference type="Proteomes" id="UP000278437">
    <property type="component" value="Chromosome"/>
</dbReference>
<dbReference type="Gene3D" id="3.90.950.20">
    <property type="entry name" value="CinA-like"/>
    <property type="match status" value="1"/>
</dbReference>
<dbReference type="InterPro" id="IPR036425">
    <property type="entry name" value="MoaB/Mog-like_dom_sf"/>
</dbReference>
<proteinExistence type="inferred from homology"/>
<comment type="similarity">
    <text evidence="1">Belongs to the CinA family.</text>
</comment>
<dbReference type="Pfam" id="PF00994">
    <property type="entry name" value="MoCF_biosynth"/>
    <property type="match status" value="1"/>
</dbReference>
<dbReference type="InterPro" id="IPR008135">
    <property type="entry name" value="Competence-induced_CinA"/>
</dbReference>
<gene>
    <name evidence="3" type="primary">pncC</name>
    <name evidence="3" type="ORF">STH12_03958</name>
</gene>
<keyword evidence="4" id="KW-1185">Reference proteome</keyword>
<dbReference type="Pfam" id="PF02464">
    <property type="entry name" value="CinA"/>
    <property type="match status" value="1"/>
</dbReference>
<reference evidence="4" key="1">
    <citation type="submission" date="2017-03" db="EMBL/GenBank/DDBJ databases">
        <title>Full genome sequence of a non-lethal Shewanella isolate that potentiates virulence of Vibio parahaemolyticus causing acute hepatopancreatic necrosis disease (AHPND) in shrimp.</title>
        <authorList>
            <person name="Prachumwat A."/>
            <person name="Sritunyalucksana K."/>
        </authorList>
    </citation>
    <scope>NUCLEOTIDE SEQUENCE [LARGE SCALE GENOMIC DNA]</scope>
    <source>
        <strain evidence="4">TH2012</strain>
    </source>
</reference>